<dbReference type="KEGG" id="poj:PtoMrB4_29030"/>
<evidence type="ECO:0000313" key="13">
    <source>
        <dbReference type="Proteomes" id="UP000501237"/>
    </source>
</evidence>
<dbReference type="PANTHER" id="PTHR32438">
    <property type="entry name" value="4-ALPHA-GLUCANOTRANSFERASE DPE1, CHLOROPLASTIC/AMYLOPLASTIC"/>
    <property type="match status" value="1"/>
</dbReference>
<evidence type="ECO:0000256" key="8">
    <source>
        <dbReference type="ARBA" id="ARBA00031423"/>
    </source>
</evidence>
<dbReference type="Pfam" id="PF02446">
    <property type="entry name" value="Glyco_hydro_77"/>
    <property type="match status" value="1"/>
</dbReference>
<dbReference type="PANTHER" id="PTHR32438:SF5">
    <property type="entry name" value="4-ALPHA-GLUCANOTRANSFERASE DPE1, CHLOROPLASTIC_AMYLOPLASTIC"/>
    <property type="match status" value="1"/>
</dbReference>
<dbReference type="InterPro" id="IPR003385">
    <property type="entry name" value="Glyco_hydro_77"/>
</dbReference>
<dbReference type="Proteomes" id="UP000501237">
    <property type="component" value="Chromosome"/>
</dbReference>
<name>A0A679GDG3_9GAMM</name>
<evidence type="ECO:0000256" key="1">
    <source>
        <dbReference type="ARBA" id="ARBA00000439"/>
    </source>
</evidence>
<evidence type="ECO:0000256" key="2">
    <source>
        <dbReference type="ARBA" id="ARBA00005684"/>
    </source>
</evidence>
<reference evidence="12 13" key="1">
    <citation type="journal article" date="2020" name="Microbiol. Resour. Announc.">
        <title>Complete genome sequence of Pseudomonas otitidis strain MrB4, isolated from Lake Biwa in Japan.</title>
        <authorList>
            <person name="Miyazaki K."/>
            <person name="Hase E."/>
            <person name="Maruya T."/>
        </authorList>
    </citation>
    <scope>NUCLEOTIDE SEQUENCE [LARGE SCALE GENOMIC DNA]</scope>
    <source>
        <strain evidence="12 13">MrB4</strain>
    </source>
</reference>
<dbReference type="Gene3D" id="3.20.20.80">
    <property type="entry name" value="Glycosidases"/>
    <property type="match status" value="1"/>
</dbReference>
<dbReference type="NCBIfam" id="TIGR00217">
    <property type="entry name" value="malQ"/>
    <property type="match status" value="1"/>
</dbReference>
<dbReference type="EC" id="2.4.1.25" evidence="3 10"/>
<dbReference type="RefSeq" id="WP_172433712.1">
    <property type="nucleotide sequence ID" value="NZ_AP022642.1"/>
</dbReference>
<dbReference type="GeneID" id="57398119"/>
<dbReference type="SUPFAM" id="SSF51445">
    <property type="entry name" value="(Trans)glycosidases"/>
    <property type="match status" value="1"/>
</dbReference>
<dbReference type="GO" id="GO:0004134">
    <property type="term" value="F:4-alpha-glucanotransferase activity"/>
    <property type="evidence" value="ECO:0007669"/>
    <property type="project" value="UniProtKB-EC"/>
</dbReference>
<evidence type="ECO:0000313" key="12">
    <source>
        <dbReference type="EMBL" id="BCA28926.1"/>
    </source>
</evidence>
<keyword evidence="6 10" id="KW-0808">Transferase</keyword>
<evidence type="ECO:0000256" key="3">
    <source>
        <dbReference type="ARBA" id="ARBA00012560"/>
    </source>
</evidence>
<comment type="catalytic activity">
    <reaction evidence="1 10">
        <text>Transfers a segment of a (1-&gt;4)-alpha-D-glucan to a new position in an acceptor, which may be glucose or a (1-&gt;4)-alpha-D-glucan.</text>
        <dbReference type="EC" id="2.4.1.25"/>
    </reaction>
</comment>
<feature type="region of interest" description="Disordered" evidence="11">
    <location>
        <begin position="668"/>
        <end position="689"/>
    </location>
</feature>
<accession>A0A679GDG3</accession>
<dbReference type="GO" id="GO:0005975">
    <property type="term" value="P:carbohydrate metabolic process"/>
    <property type="evidence" value="ECO:0007669"/>
    <property type="project" value="InterPro"/>
</dbReference>
<proteinExistence type="inferred from homology"/>
<evidence type="ECO:0000256" key="7">
    <source>
        <dbReference type="ARBA" id="ARBA00023277"/>
    </source>
</evidence>
<feature type="region of interest" description="Disordered" evidence="11">
    <location>
        <begin position="569"/>
        <end position="607"/>
    </location>
</feature>
<keyword evidence="5 10" id="KW-0328">Glycosyltransferase</keyword>
<protein>
    <recommendedName>
        <fullName evidence="4 10">4-alpha-glucanotransferase</fullName>
        <ecNumber evidence="3 10">2.4.1.25</ecNumber>
    </recommendedName>
    <alternativeName>
        <fullName evidence="8 10">Amylomaltase</fullName>
    </alternativeName>
    <alternativeName>
        <fullName evidence="9 10">Disproportionating enzyme</fullName>
    </alternativeName>
</protein>
<feature type="compositionally biased region" description="Basic and acidic residues" evidence="11">
    <location>
        <begin position="577"/>
        <end position="592"/>
    </location>
</feature>
<evidence type="ECO:0000256" key="6">
    <source>
        <dbReference type="ARBA" id="ARBA00022679"/>
    </source>
</evidence>
<dbReference type="EMBL" id="AP022642">
    <property type="protein sequence ID" value="BCA28926.1"/>
    <property type="molecule type" value="Genomic_DNA"/>
</dbReference>
<sequence length="689" mass="75137">MSDAQLEALATAAGFSVHWTDADGRPQQVAPDSLRALLEALGYPAQSEQQIAGSLAHLQARHEAATLPRLLTLDQGQPLALDAHARPGAAFRVQLEDGGVVDGHLDDQARLPALTAWGYHQLHLGDQAVTLAVAPPACPSVAQLSDHRRRHIWGLAAQLYGLRRPGDGGLGDTQALEELVRSAAAQGADAIALSPVHAMFSADLQRYSPYSPSSRLLFNVLHAAPASILGDRAWREAVLATGLGPELQRLESLPLVDWPAASAARLQLLRQLYQGFAAGENLHSVDFDSFCQHAGDALLQHCRFEALHGFMSRSGLPTDWRTWPEPYRDPASPAVLRFAEEHADEVRFHAFAQWLVARGLDRAQSAARGAGMAVGLIADLAVGADGAGSQAWARQAELLPSLTVGAPPDILNRSGQAWGISAFSPEGLRQQGFRAFIEMLRANLAHAGGLRIDHVMGLQRLWVLPEGADPRHGAYLNYPREDLLRLLCLEATRHRALIVGEDLGTVPEGLREALGRRLILGMRVLLFEQADGRFTPPDAWPADALATTTTHDLPTLRGWLAGRDIHWREAAGQTRPEQAEADREHRQRERQALESALHASGQRHDQAPEDDLDAAIAFIGRTPAPLVLLPLEDAVGSEEQPNLPGPGDLHPNWRRRWPEAAASLLERPEVSARLQRLDHTRRQQEHPHD</sequence>
<comment type="similarity">
    <text evidence="2 10">Belongs to the disproportionating enzyme family.</text>
</comment>
<evidence type="ECO:0000256" key="5">
    <source>
        <dbReference type="ARBA" id="ARBA00022676"/>
    </source>
</evidence>
<dbReference type="AlphaFoldDB" id="A0A679GDG3"/>
<evidence type="ECO:0000256" key="9">
    <source>
        <dbReference type="ARBA" id="ARBA00031501"/>
    </source>
</evidence>
<gene>
    <name evidence="12" type="ORF">PtoMrB4_29030</name>
</gene>
<evidence type="ECO:0000256" key="11">
    <source>
        <dbReference type="SAM" id="MobiDB-lite"/>
    </source>
</evidence>
<keyword evidence="7 10" id="KW-0119">Carbohydrate metabolism</keyword>
<evidence type="ECO:0000256" key="4">
    <source>
        <dbReference type="ARBA" id="ARBA00020295"/>
    </source>
</evidence>
<organism evidence="12 13">
    <name type="scientific">Metapseudomonas otitidis</name>
    <dbReference type="NCBI Taxonomy" id="319939"/>
    <lineage>
        <taxon>Bacteria</taxon>
        <taxon>Pseudomonadati</taxon>
        <taxon>Pseudomonadota</taxon>
        <taxon>Gammaproteobacteria</taxon>
        <taxon>Pseudomonadales</taxon>
        <taxon>Pseudomonadaceae</taxon>
        <taxon>Metapseudomonas</taxon>
    </lineage>
</organism>
<dbReference type="InterPro" id="IPR017853">
    <property type="entry name" value="GH"/>
</dbReference>
<evidence type="ECO:0000256" key="10">
    <source>
        <dbReference type="RuleBase" id="RU361207"/>
    </source>
</evidence>